<dbReference type="InterPro" id="IPR031310">
    <property type="entry name" value="Ribosomal_uL5_N"/>
</dbReference>
<dbReference type="AlphaFoldDB" id="A0A497JFQ1"/>
<comment type="caution">
    <text evidence="2">The sequence shown here is derived from an EMBL/GenBank/DDBJ whole genome shotgun (WGS) entry which is preliminary data.</text>
</comment>
<gene>
    <name evidence="2" type="primary">rplE</name>
    <name evidence="2" type="ORF">DRO04_03210</name>
</gene>
<reference evidence="2 3" key="1">
    <citation type="submission" date="2018-06" db="EMBL/GenBank/DDBJ databases">
        <title>Extensive metabolic versatility and redundancy in microbially diverse, dynamic hydrothermal sediments.</title>
        <authorList>
            <person name="Dombrowski N."/>
            <person name="Teske A."/>
            <person name="Baker B.J."/>
        </authorList>
    </citation>
    <scope>NUCLEOTIDE SEQUENCE [LARGE SCALE GENOMIC DNA]</scope>
    <source>
        <strain evidence="2">B51_G17</strain>
    </source>
</reference>
<feature type="domain" description="Large ribosomal subunit protein uL5 N-terminal" evidence="1">
    <location>
        <begin position="2"/>
        <end position="36"/>
    </location>
</feature>
<name>A0A497JFQ1_9ARCH</name>
<dbReference type="Pfam" id="PF00281">
    <property type="entry name" value="Ribosomal_L5"/>
    <property type="match status" value="1"/>
</dbReference>
<dbReference type="GO" id="GO:0005840">
    <property type="term" value="C:ribosome"/>
    <property type="evidence" value="ECO:0007669"/>
    <property type="project" value="UniProtKB-KW"/>
</dbReference>
<dbReference type="EMBL" id="QMWP01000127">
    <property type="protein sequence ID" value="RLG69574.1"/>
    <property type="molecule type" value="Genomic_DNA"/>
</dbReference>
<dbReference type="SUPFAM" id="SSF55282">
    <property type="entry name" value="RL5-like"/>
    <property type="match status" value="1"/>
</dbReference>
<keyword evidence="2" id="KW-0687">Ribonucleoprotein</keyword>
<proteinExistence type="predicted"/>
<dbReference type="Proteomes" id="UP000278031">
    <property type="component" value="Unassembled WGS sequence"/>
</dbReference>
<accession>A0A497JFQ1</accession>
<protein>
    <submittedName>
        <fullName evidence="2">50S ribosomal protein L5</fullName>
    </submittedName>
</protein>
<dbReference type="InterPro" id="IPR022803">
    <property type="entry name" value="Ribosomal_uL5_dom_sf"/>
</dbReference>
<evidence type="ECO:0000313" key="2">
    <source>
        <dbReference type="EMBL" id="RLG69574.1"/>
    </source>
</evidence>
<feature type="non-terminal residue" evidence="2">
    <location>
        <position position="36"/>
    </location>
</feature>
<keyword evidence="2" id="KW-0689">Ribosomal protein</keyword>
<sequence length="36" mass="4008">MNPMREIRIEKVVVNIGVGEGGEELDKAKKILKLVT</sequence>
<evidence type="ECO:0000313" key="3">
    <source>
        <dbReference type="Proteomes" id="UP000278031"/>
    </source>
</evidence>
<evidence type="ECO:0000259" key="1">
    <source>
        <dbReference type="Pfam" id="PF00281"/>
    </source>
</evidence>
<organism evidence="2 3">
    <name type="scientific">Candidatus Iainarchaeum sp</name>
    <dbReference type="NCBI Taxonomy" id="3101447"/>
    <lineage>
        <taxon>Archaea</taxon>
        <taxon>Candidatus Iainarchaeota</taxon>
        <taxon>Candidatus Iainarchaeia</taxon>
        <taxon>Candidatus Iainarchaeales</taxon>
        <taxon>Candidatus Iainarchaeaceae</taxon>
        <taxon>Candidatus Iainarchaeum</taxon>
    </lineage>
</organism>
<dbReference type="Gene3D" id="3.30.1440.10">
    <property type="match status" value="1"/>
</dbReference>